<keyword evidence="2" id="KW-1133">Transmembrane helix</keyword>
<sequence length="439" mass="46944">MPALLPGGGASYTESHSYHSRTKAETWLPRLMLGALVAMGIGSTIGASLSGVVFESTGDLKREGVGIAQSFVLFALTRWDKQSILSFFYIILHFLAAKKGDSLYLNFDPPIPSFKHQLHAWAGVVIRLAVVMWSSAIIAVAVGIYHGGGGHRTVRLNLDMFACSLGVVFGSVVMVVVHVASRPFDIPGMSSRNEEIDSEEEYDEKQARGSYSTSGDGRDGITGENTIRATPQGFKSYRPKMPSKSASNISGSSLPSRMRSGKMGRVRRYILQAPAPAVLALVKSPELSRPGRAPTPESPIGPPQRDSQRLEELLVPRASASDSYFTASSPALMQRADPMQEMPGGKGERPVSPDTVIYAPRPATTVRLNRRKNNLSAAAGSKLPFPTTPSPPPAPAPPPRPPPPAPATTAPPCPSVHTIPGSWEIHHEPDGHGGHGNFI</sequence>
<feature type="region of interest" description="Disordered" evidence="1">
    <location>
        <begin position="321"/>
        <end position="439"/>
    </location>
</feature>
<reference evidence="4" key="4">
    <citation type="submission" date="2014-09" db="EMBL/GenBank/DDBJ databases">
        <title>Maintaining two mating types: Structure of the mating type locus and its role in heterokaryosis in Podospora anserina.</title>
        <authorList>
            <person name="Grognet P."/>
            <person name="Bidard F."/>
            <person name="Kuchly C."/>
            <person name="Chan Ho Tong L."/>
            <person name="Coppin E."/>
            <person name="Ait Benkhali J."/>
            <person name="Couloux A."/>
            <person name="Wincker P."/>
            <person name="Debuchy R."/>
            <person name="Silar P."/>
        </authorList>
    </citation>
    <scope>NUCLEOTIDE SEQUENCE</scope>
</reference>
<dbReference type="VEuPathDB" id="FungiDB:PODANS_2_7740"/>
<keyword evidence="2" id="KW-0472">Membrane</keyword>
<gene>
    <name evidence="3" type="ORF">PODANS_2_7740</name>
</gene>
<reference evidence="3 5" key="1">
    <citation type="journal article" date="2008" name="Genome Biol.">
        <title>The genome sequence of the model ascomycete fungus Podospora anserina.</title>
        <authorList>
            <person name="Espagne E."/>
            <person name="Lespinet O."/>
            <person name="Malagnac F."/>
            <person name="Da Silva C."/>
            <person name="Jaillon O."/>
            <person name="Porcel B.M."/>
            <person name="Couloux A."/>
            <person name="Aury J.-M."/>
            <person name="Segurens B."/>
            <person name="Poulain J."/>
            <person name="Anthouard V."/>
            <person name="Grossetete S."/>
            <person name="Khalili H."/>
            <person name="Coppin E."/>
            <person name="Dequard-Chablat M."/>
            <person name="Picard M."/>
            <person name="Contamine V."/>
            <person name="Arnaise S."/>
            <person name="Bourdais A."/>
            <person name="Berteaux-Lecellier V."/>
            <person name="Gautheret D."/>
            <person name="de Vries R.P."/>
            <person name="Battaglia E."/>
            <person name="Coutinho P.M."/>
            <person name="Danchin E.G.J."/>
            <person name="Henrissat B."/>
            <person name="El Khoury R."/>
            <person name="Sainsard-Chanet A."/>
            <person name="Boivin A."/>
            <person name="Pinan-Lucarre B."/>
            <person name="Sellem C.H."/>
            <person name="Debuchy R."/>
            <person name="Wincker P."/>
            <person name="Weissenbach J."/>
            <person name="Silar P."/>
        </authorList>
    </citation>
    <scope>NUCLEOTIDE SEQUENCE [LARGE SCALE GENOMIC DNA]</scope>
    <source>
        <strain evidence="5">S / ATCC MYA-4624 / DSM 980 / FGSC 10383</strain>
        <strain evidence="3">S mat+</strain>
    </source>
</reference>
<feature type="compositionally biased region" description="Polar residues" evidence="1">
    <location>
        <begin position="321"/>
        <end position="331"/>
    </location>
</feature>
<feature type="region of interest" description="Disordered" evidence="1">
    <location>
        <begin position="286"/>
        <end position="308"/>
    </location>
</feature>
<protein>
    <submittedName>
        <fullName evidence="3">Podospora anserina S mat+ genomic DNA chromosome 2, supercontig 2</fullName>
    </submittedName>
</protein>
<dbReference type="HOGENOM" id="CLU_624245_0_0_1"/>
<dbReference type="EMBL" id="FO904937">
    <property type="protein sequence ID" value="CDP25794.1"/>
    <property type="molecule type" value="Genomic_DNA"/>
</dbReference>
<reference evidence="5" key="3">
    <citation type="journal article" date="2014" name="Genetics">
        <title>Maintaining two mating types: Structure of the mating type locus and its role in heterokaryosis in Podospora anserina.</title>
        <authorList>
            <person name="Grognet P."/>
            <person name="Bidard F."/>
            <person name="Kuchly C."/>
            <person name="Tong L.C.H."/>
            <person name="Coppin E."/>
            <person name="Benkhali J.A."/>
            <person name="Couloux A."/>
            <person name="Wincker P."/>
            <person name="Debuchy R."/>
            <person name="Silar P."/>
        </authorList>
    </citation>
    <scope>GENOME REANNOTATION</scope>
    <source>
        <strain evidence="5">S / ATCC MYA-4624 / DSM 980 / FGSC 10383</strain>
    </source>
</reference>
<dbReference type="GeneID" id="6196390"/>
<feature type="transmembrane region" description="Helical" evidence="2">
    <location>
        <begin position="120"/>
        <end position="146"/>
    </location>
</feature>
<dbReference type="InParanoid" id="B2B6G6"/>
<dbReference type="KEGG" id="pan:PODANSg8609"/>
<feature type="region of interest" description="Disordered" evidence="1">
    <location>
        <begin position="189"/>
        <end position="259"/>
    </location>
</feature>
<dbReference type="AlphaFoldDB" id="B2B6G6"/>
<dbReference type="RefSeq" id="XP_001911566.1">
    <property type="nucleotide sequence ID" value="XM_001911531.1"/>
</dbReference>
<keyword evidence="2" id="KW-0812">Transmembrane</keyword>
<organism evidence="3">
    <name type="scientific">Podospora anserina (strain S / ATCC MYA-4624 / DSM 980 / FGSC 10383)</name>
    <name type="common">Pleurage anserina</name>
    <dbReference type="NCBI Taxonomy" id="515849"/>
    <lineage>
        <taxon>Eukaryota</taxon>
        <taxon>Fungi</taxon>
        <taxon>Dikarya</taxon>
        <taxon>Ascomycota</taxon>
        <taxon>Pezizomycotina</taxon>
        <taxon>Sordariomycetes</taxon>
        <taxon>Sordariomycetidae</taxon>
        <taxon>Sordariales</taxon>
        <taxon>Podosporaceae</taxon>
        <taxon>Podospora</taxon>
        <taxon>Podospora anserina</taxon>
    </lineage>
</organism>
<feature type="transmembrane region" description="Helical" evidence="2">
    <location>
        <begin position="31"/>
        <end position="54"/>
    </location>
</feature>
<evidence type="ECO:0000313" key="3">
    <source>
        <dbReference type="EMBL" id="CAP73392.1"/>
    </source>
</evidence>
<evidence type="ECO:0000313" key="5">
    <source>
        <dbReference type="Proteomes" id="UP000001197"/>
    </source>
</evidence>
<proteinExistence type="predicted"/>
<evidence type="ECO:0000256" key="1">
    <source>
        <dbReference type="SAM" id="MobiDB-lite"/>
    </source>
</evidence>
<dbReference type="Proteomes" id="UP000001197">
    <property type="component" value="Chromosome 2"/>
</dbReference>
<dbReference type="OrthoDB" id="4585207at2759"/>
<feature type="compositionally biased region" description="Basic and acidic residues" evidence="1">
    <location>
        <begin position="424"/>
        <end position="433"/>
    </location>
</feature>
<feature type="transmembrane region" description="Helical" evidence="2">
    <location>
        <begin position="158"/>
        <end position="180"/>
    </location>
</feature>
<name>B2B6G6_PODAN</name>
<keyword evidence="5" id="KW-1185">Reference proteome</keyword>
<feature type="compositionally biased region" description="Polar residues" evidence="1">
    <location>
        <begin position="244"/>
        <end position="255"/>
    </location>
</feature>
<feature type="transmembrane region" description="Helical" evidence="2">
    <location>
        <begin position="83"/>
        <end position="100"/>
    </location>
</feature>
<dbReference type="eggNOG" id="ENOG502T4ND">
    <property type="taxonomic scope" value="Eukaryota"/>
</dbReference>
<dbReference type="EMBL" id="CU640366">
    <property type="protein sequence ID" value="CAP73392.1"/>
    <property type="molecule type" value="Genomic_DNA"/>
</dbReference>
<feature type="compositionally biased region" description="Pro residues" evidence="1">
    <location>
        <begin position="386"/>
        <end position="414"/>
    </location>
</feature>
<evidence type="ECO:0000313" key="4">
    <source>
        <dbReference type="EMBL" id="CDP25794.1"/>
    </source>
</evidence>
<accession>B2B6G6</accession>
<evidence type="ECO:0000256" key="2">
    <source>
        <dbReference type="SAM" id="Phobius"/>
    </source>
</evidence>
<reference evidence="3" key="2">
    <citation type="submission" date="2008-07" db="EMBL/GenBank/DDBJ databases">
        <authorList>
            <person name="Genoscope - CEA"/>
        </authorList>
    </citation>
    <scope>NUCLEOTIDE SEQUENCE</scope>
    <source>
        <strain evidence="3">S mat+</strain>
    </source>
</reference>